<evidence type="ECO:0000313" key="1">
    <source>
        <dbReference type="EMBL" id="UNH31663.1"/>
    </source>
</evidence>
<name>A0A9Q8Q4U4_9GAMM</name>
<gene>
    <name evidence="1" type="ORF">MNY72_05040</name>
</gene>
<reference evidence="1" key="1">
    <citation type="submission" date="2022-03" db="EMBL/GenBank/DDBJ databases">
        <title>ESBL-producing Moellerella wisconsensis and Escherichia marmotae isolated from wild game meat.</title>
        <authorList>
            <person name="Biggel M."/>
        </authorList>
    </citation>
    <scope>NUCLEOTIDE SEQUENCE</scope>
    <source>
        <strain evidence="1">W51</strain>
    </source>
</reference>
<protein>
    <submittedName>
        <fullName evidence="1">Uncharacterized protein</fullName>
    </submittedName>
</protein>
<dbReference type="Proteomes" id="UP000829116">
    <property type="component" value="Chromosome"/>
</dbReference>
<sequence>MMSDKKDNSNDRAENSGFYVDTDCSFNMRDFFSYLEEKGVSNKCTACGKMTMSGVIAVGEGQALTINAMNKDASRIFANECVGRICLSCSHVQFFWMSTMKAWMTKKEKKSIED</sequence>
<evidence type="ECO:0000313" key="2">
    <source>
        <dbReference type="Proteomes" id="UP000829116"/>
    </source>
</evidence>
<dbReference type="RefSeq" id="WP_339387601.1">
    <property type="nucleotide sequence ID" value="NZ_CAWQWN010000001.1"/>
</dbReference>
<dbReference type="EMBL" id="CP093245">
    <property type="protein sequence ID" value="UNH31663.1"/>
    <property type="molecule type" value="Genomic_DNA"/>
</dbReference>
<proteinExistence type="predicted"/>
<organism evidence="1 2">
    <name type="scientific">Moellerella wisconsensis</name>
    <dbReference type="NCBI Taxonomy" id="158849"/>
    <lineage>
        <taxon>Bacteria</taxon>
        <taxon>Pseudomonadati</taxon>
        <taxon>Pseudomonadota</taxon>
        <taxon>Gammaproteobacteria</taxon>
        <taxon>Enterobacterales</taxon>
        <taxon>Morganellaceae</taxon>
        <taxon>Moellerella</taxon>
    </lineage>
</organism>
<accession>A0A9Q8Q4U4</accession>
<dbReference type="AlphaFoldDB" id="A0A9Q8Q4U4"/>